<feature type="compositionally biased region" description="Basic and acidic residues" evidence="1">
    <location>
        <begin position="57"/>
        <end position="66"/>
    </location>
</feature>
<keyword evidence="3" id="KW-1185">Reference proteome</keyword>
<feature type="region of interest" description="Disordered" evidence="1">
    <location>
        <begin position="1"/>
        <end position="75"/>
    </location>
</feature>
<organism evidence="2 3">
    <name type="scientific">Portunus trituberculatus</name>
    <name type="common">Swimming crab</name>
    <name type="synonym">Neptunus trituberculatus</name>
    <dbReference type="NCBI Taxonomy" id="210409"/>
    <lineage>
        <taxon>Eukaryota</taxon>
        <taxon>Metazoa</taxon>
        <taxon>Ecdysozoa</taxon>
        <taxon>Arthropoda</taxon>
        <taxon>Crustacea</taxon>
        <taxon>Multicrustacea</taxon>
        <taxon>Malacostraca</taxon>
        <taxon>Eumalacostraca</taxon>
        <taxon>Eucarida</taxon>
        <taxon>Decapoda</taxon>
        <taxon>Pleocyemata</taxon>
        <taxon>Brachyura</taxon>
        <taxon>Eubrachyura</taxon>
        <taxon>Portunoidea</taxon>
        <taxon>Portunidae</taxon>
        <taxon>Portuninae</taxon>
        <taxon>Portunus</taxon>
    </lineage>
</organism>
<sequence length="75" mass="8490">MTLHAARESYCGGQGTREELRAFHSTTRTSHRRGEPGHESSTAFCSEARKGQKKAGRKEWQMEGRMGRSNRGMHL</sequence>
<reference evidence="2 3" key="1">
    <citation type="submission" date="2019-05" db="EMBL/GenBank/DDBJ databases">
        <title>Another draft genome of Portunus trituberculatus and its Hox gene families provides insights of decapod evolution.</title>
        <authorList>
            <person name="Jeong J.-H."/>
            <person name="Song I."/>
            <person name="Kim S."/>
            <person name="Choi T."/>
            <person name="Kim D."/>
            <person name="Ryu S."/>
            <person name="Kim W."/>
        </authorList>
    </citation>
    <scope>NUCLEOTIDE SEQUENCE [LARGE SCALE GENOMIC DNA]</scope>
    <source>
        <tissue evidence="2">Muscle</tissue>
    </source>
</reference>
<gene>
    <name evidence="2" type="ORF">E2C01_072817</name>
</gene>
<protein>
    <submittedName>
        <fullName evidence="2">Uncharacterized protein</fullName>
    </submittedName>
</protein>
<dbReference type="EMBL" id="VSRR010048139">
    <property type="protein sequence ID" value="MPC78333.1"/>
    <property type="molecule type" value="Genomic_DNA"/>
</dbReference>
<proteinExistence type="predicted"/>
<comment type="caution">
    <text evidence="2">The sequence shown here is derived from an EMBL/GenBank/DDBJ whole genome shotgun (WGS) entry which is preliminary data.</text>
</comment>
<evidence type="ECO:0000313" key="2">
    <source>
        <dbReference type="EMBL" id="MPC78333.1"/>
    </source>
</evidence>
<evidence type="ECO:0000313" key="3">
    <source>
        <dbReference type="Proteomes" id="UP000324222"/>
    </source>
</evidence>
<dbReference type="Proteomes" id="UP000324222">
    <property type="component" value="Unassembled WGS sequence"/>
</dbReference>
<accession>A0A5B7I7P7</accession>
<dbReference type="AlphaFoldDB" id="A0A5B7I7P7"/>
<evidence type="ECO:0000256" key="1">
    <source>
        <dbReference type="SAM" id="MobiDB-lite"/>
    </source>
</evidence>
<name>A0A5B7I7P7_PORTR</name>